<dbReference type="Pfam" id="PF00909">
    <property type="entry name" value="Ammonium_transp"/>
    <property type="match status" value="1"/>
</dbReference>
<dbReference type="InterPro" id="IPR001905">
    <property type="entry name" value="Ammonium_transpt"/>
</dbReference>
<reference evidence="10" key="2">
    <citation type="submission" date="2022-10" db="EMBL/GenBank/DDBJ databases">
        <authorList>
            <consortium name="ENA_rothamsted_submissions"/>
            <consortium name="culmorum"/>
            <person name="King R."/>
        </authorList>
    </citation>
    <scope>NUCLEOTIDE SEQUENCE</scope>
</reference>
<name>A0A9N9WQT4_9DIPT</name>
<keyword evidence="4 8" id="KW-0812">Transmembrane</keyword>
<feature type="transmembrane region" description="Helical" evidence="8">
    <location>
        <begin position="120"/>
        <end position="139"/>
    </location>
</feature>
<dbReference type="GO" id="GO:0097272">
    <property type="term" value="P:ammonium homeostasis"/>
    <property type="evidence" value="ECO:0007669"/>
    <property type="project" value="TreeGrafter"/>
</dbReference>
<evidence type="ECO:0000256" key="8">
    <source>
        <dbReference type="RuleBase" id="RU362002"/>
    </source>
</evidence>
<feature type="domain" description="Ammonium transporter AmtB-like" evidence="9">
    <location>
        <begin position="36"/>
        <end position="431"/>
    </location>
</feature>
<dbReference type="Proteomes" id="UP001153620">
    <property type="component" value="Chromosome 2"/>
</dbReference>
<keyword evidence="5 8" id="KW-1133">Transmembrane helix</keyword>
<evidence type="ECO:0000259" key="9">
    <source>
        <dbReference type="Pfam" id="PF00909"/>
    </source>
</evidence>
<feature type="transmembrane region" description="Helical" evidence="8">
    <location>
        <begin position="345"/>
        <end position="363"/>
    </location>
</feature>
<reference evidence="10" key="1">
    <citation type="submission" date="2022-01" db="EMBL/GenBank/DDBJ databases">
        <authorList>
            <person name="King R."/>
        </authorList>
    </citation>
    <scope>NUCLEOTIDE SEQUENCE</scope>
</reference>
<protein>
    <recommendedName>
        <fullName evidence="8">Ammonium transporter</fullName>
    </recommendedName>
</protein>
<comment type="similarity">
    <text evidence="2 8">Belongs to the ammonia transporter channel (TC 1.A.11.2) family.</text>
</comment>
<evidence type="ECO:0000313" key="11">
    <source>
        <dbReference type="Proteomes" id="UP001153620"/>
    </source>
</evidence>
<feature type="transmembrane region" description="Helical" evidence="8">
    <location>
        <begin position="151"/>
        <end position="170"/>
    </location>
</feature>
<comment type="subcellular location">
    <subcellularLocation>
        <location evidence="8">Cell membrane</location>
        <topology evidence="8">Multi-pass membrane protein</topology>
    </subcellularLocation>
    <subcellularLocation>
        <location evidence="1">Membrane</location>
        <topology evidence="1">Multi-pass membrane protein</topology>
    </subcellularLocation>
</comment>
<dbReference type="PROSITE" id="PS01219">
    <property type="entry name" value="AMMONIUM_TRANSP"/>
    <property type="match status" value="1"/>
</dbReference>
<evidence type="ECO:0000256" key="5">
    <source>
        <dbReference type="ARBA" id="ARBA00022989"/>
    </source>
</evidence>
<evidence type="ECO:0000256" key="2">
    <source>
        <dbReference type="ARBA" id="ARBA00005887"/>
    </source>
</evidence>
<feature type="transmembrane region" description="Helical" evidence="8">
    <location>
        <begin position="218"/>
        <end position="239"/>
    </location>
</feature>
<keyword evidence="3 8" id="KW-0813">Transport</keyword>
<evidence type="ECO:0000256" key="7">
    <source>
        <dbReference type="ARBA" id="ARBA00023177"/>
    </source>
</evidence>
<feature type="transmembrane region" description="Helical" evidence="8">
    <location>
        <begin position="288"/>
        <end position="306"/>
    </location>
</feature>
<feature type="transmembrane region" description="Helical" evidence="8">
    <location>
        <begin position="259"/>
        <end position="281"/>
    </location>
</feature>
<dbReference type="OrthoDB" id="534912at2759"/>
<dbReference type="PANTHER" id="PTHR11730:SF58">
    <property type="entry name" value="AMMONIUM TRANSPORTER"/>
    <property type="match status" value="1"/>
</dbReference>
<dbReference type="AlphaFoldDB" id="A0A9N9WQT4"/>
<keyword evidence="11" id="KW-1185">Reference proteome</keyword>
<dbReference type="GO" id="GO:0005886">
    <property type="term" value="C:plasma membrane"/>
    <property type="evidence" value="ECO:0007669"/>
    <property type="project" value="UniProtKB-SubCell"/>
</dbReference>
<dbReference type="InterPro" id="IPR029020">
    <property type="entry name" value="Ammonium/urea_transptr"/>
</dbReference>
<proteinExistence type="inferred from homology"/>
<evidence type="ECO:0000256" key="1">
    <source>
        <dbReference type="ARBA" id="ARBA00004141"/>
    </source>
</evidence>
<organism evidence="10 11">
    <name type="scientific">Chironomus riparius</name>
    <dbReference type="NCBI Taxonomy" id="315576"/>
    <lineage>
        <taxon>Eukaryota</taxon>
        <taxon>Metazoa</taxon>
        <taxon>Ecdysozoa</taxon>
        <taxon>Arthropoda</taxon>
        <taxon>Hexapoda</taxon>
        <taxon>Insecta</taxon>
        <taxon>Pterygota</taxon>
        <taxon>Neoptera</taxon>
        <taxon>Endopterygota</taxon>
        <taxon>Diptera</taxon>
        <taxon>Nematocera</taxon>
        <taxon>Chironomoidea</taxon>
        <taxon>Chironomidae</taxon>
        <taxon>Chironominae</taxon>
        <taxon>Chironomus</taxon>
    </lineage>
</organism>
<keyword evidence="7 8" id="KW-0924">Ammonia transport</keyword>
<keyword evidence="6 8" id="KW-0472">Membrane</keyword>
<evidence type="ECO:0000256" key="6">
    <source>
        <dbReference type="ARBA" id="ARBA00023136"/>
    </source>
</evidence>
<feature type="transmembrane region" description="Helical" evidence="8">
    <location>
        <begin position="312"/>
        <end position="333"/>
    </location>
</feature>
<dbReference type="NCBIfam" id="TIGR00836">
    <property type="entry name" value="amt"/>
    <property type="match status" value="1"/>
</dbReference>
<dbReference type="Gene3D" id="1.10.3430.10">
    <property type="entry name" value="Ammonium transporter AmtB like domains"/>
    <property type="match status" value="1"/>
</dbReference>
<dbReference type="GO" id="GO:0008519">
    <property type="term" value="F:ammonium channel activity"/>
    <property type="evidence" value="ECO:0007669"/>
    <property type="project" value="InterPro"/>
</dbReference>
<gene>
    <name evidence="10" type="ORF">CHIRRI_LOCUS8220</name>
</gene>
<evidence type="ECO:0000256" key="3">
    <source>
        <dbReference type="ARBA" id="ARBA00022448"/>
    </source>
</evidence>
<dbReference type="FunFam" id="1.10.3430.10:FF:000008">
    <property type="entry name" value="Ammonium transporter"/>
    <property type="match status" value="1"/>
</dbReference>
<accession>A0A9N9WQT4</accession>
<feature type="transmembrane region" description="Helical" evidence="8">
    <location>
        <begin position="190"/>
        <end position="206"/>
    </location>
</feature>
<dbReference type="InterPro" id="IPR024041">
    <property type="entry name" value="NH4_transpt_AmtB-like_dom"/>
</dbReference>
<dbReference type="EMBL" id="OU895878">
    <property type="protein sequence ID" value="CAG9805348.1"/>
    <property type="molecule type" value="Genomic_DNA"/>
</dbReference>
<dbReference type="SUPFAM" id="SSF111352">
    <property type="entry name" value="Ammonium transporter"/>
    <property type="match status" value="1"/>
</dbReference>
<dbReference type="PANTHER" id="PTHR11730">
    <property type="entry name" value="AMMONIUM TRANSPORTER"/>
    <property type="match status" value="1"/>
</dbReference>
<sequence>MEDLKETLNSTFHLFSHNKSYAIPGTYDIDSIDSAWVLSSALIFFTMQTGLGLLEAGILSKKNEVNVLMKKFADICCVGFAYYVYGFAFMYGRGEYTNPFIGLGDFFVNADKNDKFANQIFTFFFFQISFASTSTTIASGGAGERFRFSAYIIYCFFSCFIYSVGAGWIWGQHGFLKNLGVIDFAGSGPVHIIGGAGALVSAYYIGPRIGRYEKGTKPLPIGNPFNLCLGTLIVMWGWYGFNAGSSYGLSGEKWNTSARAGVSTVVTSMAAGFFSMVYSMVKNKGKVSVLEVICGILCSMAAINAGCSVYSIHTSIVVGLIAAMLCFIVGPLIDRMKIDDAVGATAIHLVGGIWGQIAVGLFADPIDGHQGLFYGGGFYLLCIQTFSSICLALWAALTTLIILWFVNKIIPIRLSVEEETLGCDLTEHFENDELHKLLTNTETKTGNMVPKYVCPCHLSPDNDLNKRKVFYINENFEP</sequence>
<feature type="transmembrane region" description="Helical" evidence="8">
    <location>
        <begin position="35"/>
        <end position="60"/>
    </location>
</feature>
<feature type="transmembrane region" description="Helical" evidence="8">
    <location>
        <begin position="72"/>
        <end position="91"/>
    </location>
</feature>
<dbReference type="InterPro" id="IPR018047">
    <property type="entry name" value="Ammonium_transpt_CS"/>
</dbReference>
<evidence type="ECO:0000256" key="4">
    <source>
        <dbReference type="ARBA" id="ARBA00022692"/>
    </source>
</evidence>
<evidence type="ECO:0000313" key="10">
    <source>
        <dbReference type="EMBL" id="CAG9805348.1"/>
    </source>
</evidence>
<feature type="transmembrane region" description="Helical" evidence="8">
    <location>
        <begin position="378"/>
        <end position="406"/>
    </location>
</feature>